<feature type="coiled-coil region" evidence="1">
    <location>
        <begin position="136"/>
        <end position="163"/>
    </location>
</feature>
<evidence type="ECO:0000256" key="1">
    <source>
        <dbReference type="SAM" id="Coils"/>
    </source>
</evidence>
<accession>A0ABN9WQR0</accession>
<dbReference type="Proteomes" id="UP001189429">
    <property type="component" value="Unassembled WGS sequence"/>
</dbReference>
<protein>
    <submittedName>
        <fullName evidence="3">Uncharacterized protein</fullName>
    </submittedName>
</protein>
<evidence type="ECO:0000313" key="4">
    <source>
        <dbReference type="Proteomes" id="UP001189429"/>
    </source>
</evidence>
<name>A0ABN9WQR0_9DINO</name>
<feature type="compositionally biased region" description="Low complexity" evidence="2">
    <location>
        <begin position="225"/>
        <end position="240"/>
    </location>
</feature>
<feature type="region of interest" description="Disordered" evidence="2">
    <location>
        <begin position="181"/>
        <end position="245"/>
    </location>
</feature>
<organism evidence="3 4">
    <name type="scientific">Prorocentrum cordatum</name>
    <dbReference type="NCBI Taxonomy" id="2364126"/>
    <lineage>
        <taxon>Eukaryota</taxon>
        <taxon>Sar</taxon>
        <taxon>Alveolata</taxon>
        <taxon>Dinophyceae</taxon>
        <taxon>Prorocentrales</taxon>
        <taxon>Prorocentraceae</taxon>
        <taxon>Prorocentrum</taxon>
    </lineage>
</organism>
<evidence type="ECO:0000256" key="2">
    <source>
        <dbReference type="SAM" id="MobiDB-lite"/>
    </source>
</evidence>
<keyword evidence="1" id="KW-0175">Coiled coil</keyword>
<evidence type="ECO:0000313" key="3">
    <source>
        <dbReference type="EMBL" id="CAK0887617.1"/>
    </source>
</evidence>
<proteinExistence type="predicted"/>
<feature type="compositionally biased region" description="Pro residues" evidence="2">
    <location>
        <begin position="544"/>
        <end position="553"/>
    </location>
</feature>
<sequence length="743" mass="79122">MAAIAQTSDAQMKAALAAELAKVEVQPPQHVASPADEVRRTDAAWRDAEVKHDQAAKAVQRFRGQLEQAEAKEQLAARSLAQAATATSQAAQAIAKADGVLITPDNVDGDDKGPRSLFHLSWDQELFANIDQLEHEQSEKENLAQLERDLVSTKDTWKSKEEEVQAWLRRAAELKASIEERLGKKRRNNDDQAVPGGDGQSSAVTGHAAAPTATAAAAGEEPSTEQKASQAAADEQQASKVEAEAERLSRAKFAALNANLQMREGKGKNGSTAGATLGKGVGAQPQSQAPRPGKEGPNPESKSSRARAARLLAAREIAAERDEVHSRLYGGVLAAIGPQKIRGPSRSSRLATLSALSPSRIQCPVWKSATTRQLYHPKDIVDFKSGKWHSKWAPPISDPGEALGNALETIRQATKGSAAQVKRDMIECLVTTARQLKVQCLGVDLGAGSISTTLGAACGARVRGRCLTTLLELEAASLDPAQRFITGTSRQWLTNWRRHPEARPGIIRAGDKVRLKLEAIPHAQRSHSLAALRPNLLRGEEPAAPDPAPPGPGAPGGGHPAFAWAEAKVVTRRTAVESQLYEDLLRQSPEQIKRAKQVADKCRADLDRKLLAAADRKGASRQVRSGSAPALGGCAELDRSTGPPRTPDAPSGQPGGAVAKLGAAMDQDTFLEHAVYNGMLPLAALAERPTVQLRGGTWRCKNIAACVPAGSRADRPQSQGTQSEEGSFDTLAYHSALGLFDLH</sequence>
<feature type="region of interest" description="Disordered" evidence="2">
    <location>
        <begin position="539"/>
        <end position="560"/>
    </location>
</feature>
<reference evidence="3" key="1">
    <citation type="submission" date="2023-10" db="EMBL/GenBank/DDBJ databases">
        <authorList>
            <person name="Chen Y."/>
            <person name="Shah S."/>
            <person name="Dougan E. K."/>
            <person name="Thang M."/>
            <person name="Chan C."/>
        </authorList>
    </citation>
    <scope>NUCLEOTIDE SEQUENCE [LARGE SCALE GENOMIC DNA]</scope>
</reference>
<feature type="region of interest" description="Disordered" evidence="2">
    <location>
        <begin position="615"/>
        <end position="657"/>
    </location>
</feature>
<keyword evidence="4" id="KW-1185">Reference proteome</keyword>
<dbReference type="EMBL" id="CAUYUJ010018960">
    <property type="protein sequence ID" value="CAK0887617.1"/>
    <property type="molecule type" value="Genomic_DNA"/>
</dbReference>
<comment type="caution">
    <text evidence="3">The sequence shown here is derived from an EMBL/GenBank/DDBJ whole genome shotgun (WGS) entry which is preliminary data.</text>
</comment>
<feature type="compositionally biased region" description="Low complexity" evidence="2">
    <location>
        <begin position="208"/>
        <end position="218"/>
    </location>
</feature>
<feature type="region of interest" description="Disordered" evidence="2">
    <location>
        <begin position="262"/>
        <end position="308"/>
    </location>
</feature>
<gene>
    <name evidence="3" type="ORF">PCOR1329_LOCUS68614</name>
</gene>